<dbReference type="AntiFam" id="ANF00018">
    <property type="entry name" value="tRNA translation"/>
</dbReference>
<feature type="non-terminal residue" evidence="2">
    <location>
        <position position="1"/>
    </location>
</feature>
<name>A0A381XM40_9ZZZZ</name>
<feature type="region of interest" description="Disordered" evidence="1">
    <location>
        <begin position="1"/>
        <end position="35"/>
    </location>
</feature>
<dbReference type="EMBL" id="UINC01015596">
    <property type="protein sequence ID" value="SVA65562.1"/>
    <property type="molecule type" value="Genomic_DNA"/>
</dbReference>
<accession>A0A381XM40</accession>
<evidence type="ECO:0000313" key="2">
    <source>
        <dbReference type="EMBL" id="SVA65562.1"/>
    </source>
</evidence>
<reference evidence="2" key="1">
    <citation type="submission" date="2018-05" db="EMBL/GenBank/DDBJ databases">
        <authorList>
            <person name="Lanie J.A."/>
            <person name="Ng W.-L."/>
            <person name="Kazmierczak K.M."/>
            <person name="Andrzejewski T.M."/>
            <person name="Davidsen T.M."/>
            <person name="Wayne K.J."/>
            <person name="Tettelin H."/>
            <person name="Glass J.I."/>
            <person name="Rusch D."/>
            <person name="Podicherti R."/>
            <person name="Tsui H.-C.T."/>
            <person name="Winkler M.E."/>
        </authorList>
    </citation>
    <scope>NUCLEOTIDE SEQUENCE</scope>
</reference>
<proteinExistence type="predicted"/>
<feature type="compositionally biased region" description="Polar residues" evidence="1">
    <location>
        <begin position="26"/>
        <end position="35"/>
    </location>
</feature>
<gene>
    <name evidence="2" type="ORF">METZ01_LOCUS118416</name>
</gene>
<dbReference type="AlphaFoldDB" id="A0A381XM40"/>
<evidence type="ECO:0000256" key="1">
    <source>
        <dbReference type="SAM" id="MobiDB-lite"/>
    </source>
</evidence>
<protein>
    <submittedName>
        <fullName evidence="2">Uncharacterized protein</fullName>
    </submittedName>
</protein>
<organism evidence="2">
    <name type="scientific">marine metagenome</name>
    <dbReference type="NCBI Taxonomy" id="408172"/>
    <lineage>
        <taxon>unclassified sequences</taxon>
        <taxon>metagenomes</taxon>
        <taxon>ecological metagenomes</taxon>
    </lineage>
</organism>
<sequence length="35" mass="3442">SRSGGTGRHAVLRGQWGKPCAGSSPAFGTNGVNNG</sequence>